<dbReference type="RefSeq" id="WP_182582325.1">
    <property type="nucleotide sequence ID" value="NZ_JABVCQ010000004.1"/>
</dbReference>
<dbReference type="GO" id="GO:1902201">
    <property type="term" value="P:negative regulation of bacterial-type flagellum-dependent cell motility"/>
    <property type="evidence" value="ECO:0007669"/>
    <property type="project" value="TreeGrafter"/>
</dbReference>
<protein>
    <recommendedName>
        <fullName evidence="2">diguanylate cyclase</fullName>
        <ecNumber evidence="2">2.7.7.65</ecNumber>
    </recommendedName>
</protein>
<dbReference type="InterPro" id="IPR021796">
    <property type="entry name" value="Tll0287-like_dom"/>
</dbReference>
<name>A0A839HD47_9GAMM</name>
<dbReference type="GO" id="GO:0043709">
    <property type="term" value="P:cell adhesion involved in single-species biofilm formation"/>
    <property type="evidence" value="ECO:0007669"/>
    <property type="project" value="TreeGrafter"/>
</dbReference>
<dbReference type="InterPro" id="IPR000160">
    <property type="entry name" value="GGDEF_dom"/>
</dbReference>
<dbReference type="EC" id="2.7.7.65" evidence="2"/>
<dbReference type="SUPFAM" id="SSF55073">
    <property type="entry name" value="Nucleotide cyclase"/>
    <property type="match status" value="1"/>
</dbReference>
<dbReference type="Pfam" id="PF00990">
    <property type="entry name" value="GGDEF"/>
    <property type="match status" value="1"/>
</dbReference>
<feature type="transmembrane region" description="Helical" evidence="5">
    <location>
        <begin position="211"/>
        <end position="231"/>
    </location>
</feature>
<organism evidence="7 8">
    <name type="scientific">Thiospirillum jenense</name>
    <dbReference type="NCBI Taxonomy" id="1653858"/>
    <lineage>
        <taxon>Bacteria</taxon>
        <taxon>Pseudomonadati</taxon>
        <taxon>Pseudomonadota</taxon>
        <taxon>Gammaproteobacteria</taxon>
        <taxon>Chromatiales</taxon>
        <taxon>Chromatiaceae</taxon>
        <taxon>Thiospirillum</taxon>
    </lineage>
</organism>
<dbReference type="InterPro" id="IPR029787">
    <property type="entry name" value="Nucleotide_cyclase"/>
</dbReference>
<dbReference type="Proteomes" id="UP000548632">
    <property type="component" value="Unassembled WGS sequence"/>
</dbReference>
<dbReference type="PANTHER" id="PTHR45138">
    <property type="entry name" value="REGULATORY COMPONENTS OF SENSORY TRANSDUCTION SYSTEM"/>
    <property type="match status" value="1"/>
</dbReference>
<sequence>MIHKDTSNIKVKIGLVFLLWLLLIGVSFGWNLHQARMARSQIAIETARAFFQQILLTRRWNARHGGIYVPITAQTQPNPYLKVADRDLRISDTLTLTKVNPAYMTRQLAELAKEENNIQFHITSRMPVRPENYADDWETIALLAFENGIKDIGEFIGTSDMQRYRYMAVLMTEKPCLQCHAEQGYQLGDVRGGISITLPYVMPLPWRSLTITHAGLAIVGGLLILIMGNLLKRSYNQLRQQAAFDALTSIPNRRYFIENLIEEFRRGRRERTPLSLVICDIDNFKSYNDNFGHQAGDGCLRTVAQTLSDNLQRGGDFCARYGGEEFVVVLPNTSINNAVQVAEKMREAVANLNMCHPASTFGIVTISMGVAMDDVRNPDHETLIRHADGALYRAKETGRNRVEAHYPTLTTVQPHQRPKSRHSKRHHHH</sequence>
<dbReference type="GO" id="GO:0005886">
    <property type="term" value="C:plasma membrane"/>
    <property type="evidence" value="ECO:0007669"/>
    <property type="project" value="TreeGrafter"/>
</dbReference>
<evidence type="ECO:0000313" key="7">
    <source>
        <dbReference type="EMBL" id="MBB1125178.1"/>
    </source>
</evidence>
<dbReference type="FunFam" id="3.30.70.270:FF:000001">
    <property type="entry name" value="Diguanylate cyclase domain protein"/>
    <property type="match status" value="1"/>
</dbReference>
<feature type="compositionally biased region" description="Basic residues" evidence="4">
    <location>
        <begin position="416"/>
        <end position="429"/>
    </location>
</feature>
<comment type="cofactor">
    <cofactor evidence="1">
        <name>Mg(2+)</name>
        <dbReference type="ChEBI" id="CHEBI:18420"/>
    </cofactor>
</comment>
<proteinExistence type="predicted"/>
<evidence type="ECO:0000259" key="6">
    <source>
        <dbReference type="PROSITE" id="PS50887"/>
    </source>
</evidence>
<dbReference type="InterPro" id="IPR043128">
    <property type="entry name" value="Rev_trsase/Diguanyl_cyclase"/>
</dbReference>
<accession>A0A839HD47</accession>
<dbReference type="PROSITE" id="PS50887">
    <property type="entry name" value="GGDEF"/>
    <property type="match status" value="1"/>
</dbReference>
<keyword evidence="5" id="KW-0812">Transmembrane</keyword>
<dbReference type="NCBIfam" id="TIGR00254">
    <property type="entry name" value="GGDEF"/>
    <property type="match status" value="1"/>
</dbReference>
<dbReference type="Gene3D" id="3.30.70.270">
    <property type="match status" value="1"/>
</dbReference>
<dbReference type="PANTHER" id="PTHR45138:SF9">
    <property type="entry name" value="DIGUANYLATE CYCLASE DGCM-RELATED"/>
    <property type="match status" value="1"/>
</dbReference>
<evidence type="ECO:0000256" key="5">
    <source>
        <dbReference type="SAM" id="Phobius"/>
    </source>
</evidence>
<evidence type="ECO:0000313" key="8">
    <source>
        <dbReference type="Proteomes" id="UP000548632"/>
    </source>
</evidence>
<reference evidence="7 8" key="1">
    <citation type="journal article" date="2020" name="Arch. Microbiol.">
        <title>The genome sequence of the giant phototrophic gammaproteobacterium Thiospirillum jenense gives insight into its physiological properties and phylogenetic relationships.</title>
        <authorList>
            <person name="Imhoff J.F."/>
            <person name="Meyer T.E."/>
            <person name="Kyndt J.A."/>
        </authorList>
    </citation>
    <scope>NUCLEOTIDE SEQUENCE [LARGE SCALE GENOMIC DNA]</scope>
    <source>
        <strain evidence="7 8">DSM 216</strain>
    </source>
</reference>
<evidence type="ECO:0000256" key="3">
    <source>
        <dbReference type="ARBA" id="ARBA00034247"/>
    </source>
</evidence>
<dbReference type="InterPro" id="IPR050469">
    <property type="entry name" value="Diguanylate_Cyclase"/>
</dbReference>
<dbReference type="SMART" id="SM00267">
    <property type="entry name" value="GGDEF"/>
    <property type="match status" value="1"/>
</dbReference>
<feature type="region of interest" description="Disordered" evidence="4">
    <location>
        <begin position="398"/>
        <end position="429"/>
    </location>
</feature>
<dbReference type="CDD" id="cd01949">
    <property type="entry name" value="GGDEF"/>
    <property type="match status" value="1"/>
</dbReference>
<keyword evidence="5" id="KW-0472">Membrane</keyword>
<evidence type="ECO:0000256" key="2">
    <source>
        <dbReference type="ARBA" id="ARBA00012528"/>
    </source>
</evidence>
<evidence type="ECO:0000256" key="1">
    <source>
        <dbReference type="ARBA" id="ARBA00001946"/>
    </source>
</evidence>
<dbReference type="GO" id="GO:0052621">
    <property type="term" value="F:diguanylate cyclase activity"/>
    <property type="evidence" value="ECO:0007669"/>
    <property type="project" value="UniProtKB-EC"/>
</dbReference>
<comment type="caution">
    <text evidence="7">The sequence shown here is derived from an EMBL/GenBank/DDBJ whole genome shotgun (WGS) entry which is preliminary data.</text>
</comment>
<gene>
    <name evidence="7" type="ORF">HUK38_02905</name>
</gene>
<dbReference type="AlphaFoldDB" id="A0A839HD47"/>
<feature type="domain" description="GGDEF" evidence="6">
    <location>
        <begin position="272"/>
        <end position="407"/>
    </location>
</feature>
<evidence type="ECO:0000256" key="4">
    <source>
        <dbReference type="SAM" id="MobiDB-lite"/>
    </source>
</evidence>
<dbReference type="Pfam" id="PF11845">
    <property type="entry name" value="Tll0287-like"/>
    <property type="match status" value="1"/>
</dbReference>
<comment type="catalytic activity">
    <reaction evidence="3">
        <text>2 GTP = 3',3'-c-di-GMP + 2 diphosphate</text>
        <dbReference type="Rhea" id="RHEA:24898"/>
        <dbReference type="ChEBI" id="CHEBI:33019"/>
        <dbReference type="ChEBI" id="CHEBI:37565"/>
        <dbReference type="ChEBI" id="CHEBI:58805"/>
        <dbReference type="EC" id="2.7.7.65"/>
    </reaction>
</comment>
<keyword evidence="5" id="KW-1133">Transmembrane helix</keyword>
<dbReference type="EMBL" id="JABVCQ010000004">
    <property type="protein sequence ID" value="MBB1125178.1"/>
    <property type="molecule type" value="Genomic_DNA"/>
</dbReference>
<keyword evidence="8" id="KW-1185">Reference proteome</keyword>